<keyword evidence="7 11" id="KW-0653">Protein transport</keyword>
<keyword evidence="6 11" id="KW-0812">Transmembrane</keyword>
<evidence type="ECO:0000256" key="11">
    <source>
        <dbReference type="RuleBase" id="RU365087"/>
    </source>
</evidence>
<organism evidence="13 14">
    <name type="scientific">Methylogaea oryzae</name>
    <dbReference type="NCBI Taxonomy" id="1295382"/>
    <lineage>
        <taxon>Bacteria</taxon>
        <taxon>Pseudomonadati</taxon>
        <taxon>Pseudomonadota</taxon>
        <taxon>Gammaproteobacteria</taxon>
        <taxon>Methylococcales</taxon>
        <taxon>Methylococcaceae</taxon>
        <taxon>Methylogaea</taxon>
    </lineage>
</organism>
<keyword evidence="9 11" id="KW-0811">Translocation</keyword>
<name>A0A8D5AJN6_9GAMM</name>
<evidence type="ECO:0000256" key="2">
    <source>
        <dbReference type="ARBA" id="ARBA00008445"/>
    </source>
</evidence>
<evidence type="ECO:0000256" key="9">
    <source>
        <dbReference type="ARBA" id="ARBA00023010"/>
    </source>
</evidence>
<keyword evidence="4 11" id="KW-0813">Transport</keyword>
<gene>
    <name evidence="13" type="primary">secG</name>
    <name evidence="13" type="ORF">MoryE10_08520</name>
</gene>
<evidence type="ECO:0000256" key="7">
    <source>
        <dbReference type="ARBA" id="ARBA00022927"/>
    </source>
</evidence>
<proteinExistence type="inferred from homology"/>
<evidence type="ECO:0000256" key="4">
    <source>
        <dbReference type="ARBA" id="ARBA00022448"/>
    </source>
</evidence>
<evidence type="ECO:0000313" key="14">
    <source>
        <dbReference type="Proteomes" id="UP000824988"/>
    </source>
</evidence>
<keyword evidence="5 11" id="KW-1003">Cell membrane</keyword>
<sequence>MYQVITIIHVLIAMAIVGLVLIQKGKGAEAGAGGFGGGSAASVFGARGSASFLSRTTSLLAVIFFSTSLLLAYLGSRQDNKQDIMDAPAAVQGGDLPQVKQDLPEPAKPATGK</sequence>
<evidence type="ECO:0000256" key="10">
    <source>
        <dbReference type="ARBA" id="ARBA00023136"/>
    </source>
</evidence>
<feature type="transmembrane region" description="Helical" evidence="11">
    <location>
        <begin position="6"/>
        <end position="23"/>
    </location>
</feature>
<dbReference type="PANTHER" id="PTHR34182:SF1">
    <property type="entry name" value="PROTEIN-EXPORT MEMBRANE PROTEIN SECG"/>
    <property type="match status" value="1"/>
</dbReference>
<comment type="subcellular location">
    <subcellularLocation>
        <location evidence="1 11">Cell membrane</location>
        <topology evidence="1 11">Multi-pass membrane protein</topology>
    </subcellularLocation>
</comment>
<keyword evidence="8 11" id="KW-1133">Transmembrane helix</keyword>
<evidence type="ECO:0000256" key="8">
    <source>
        <dbReference type="ARBA" id="ARBA00022989"/>
    </source>
</evidence>
<evidence type="ECO:0000256" key="5">
    <source>
        <dbReference type="ARBA" id="ARBA00022475"/>
    </source>
</evidence>
<dbReference type="InterPro" id="IPR004692">
    <property type="entry name" value="SecG"/>
</dbReference>
<evidence type="ECO:0000256" key="12">
    <source>
        <dbReference type="SAM" id="MobiDB-lite"/>
    </source>
</evidence>
<dbReference type="AlphaFoldDB" id="A0A8D5AJN6"/>
<evidence type="ECO:0000256" key="1">
    <source>
        <dbReference type="ARBA" id="ARBA00004651"/>
    </source>
</evidence>
<evidence type="ECO:0000256" key="6">
    <source>
        <dbReference type="ARBA" id="ARBA00022692"/>
    </source>
</evidence>
<dbReference type="GO" id="GO:0065002">
    <property type="term" value="P:intracellular protein transmembrane transport"/>
    <property type="evidence" value="ECO:0007669"/>
    <property type="project" value="TreeGrafter"/>
</dbReference>
<dbReference type="EMBL" id="AP019782">
    <property type="protein sequence ID" value="BBL70246.1"/>
    <property type="molecule type" value="Genomic_DNA"/>
</dbReference>
<accession>A0A8D5AJN6</accession>
<dbReference type="GO" id="GO:0005886">
    <property type="term" value="C:plasma membrane"/>
    <property type="evidence" value="ECO:0007669"/>
    <property type="project" value="UniProtKB-SubCell"/>
</dbReference>
<feature type="region of interest" description="Disordered" evidence="12">
    <location>
        <begin position="94"/>
        <end position="113"/>
    </location>
</feature>
<evidence type="ECO:0000313" key="13">
    <source>
        <dbReference type="EMBL" id="BBL70246.1"/>
    </source>
</evidence>
<dbReference type="GO" id="GO:0043952">
    <property type="term" value="P:protein transport by the Sec complex"/>
    <property type="evidence" value="ECO:0007669"/>
    <property type="project" value="TreeGrafter"/>
</dbReference>
<feature type="transmembrane region" description="Helical" evidence="11">
    <location>
        <begin position="56"/>
        <end position="75"/>
    </location>
</feature>
<dbReference type="RefSeq" id="WP_054772626.1">
    <property type="nucleotide sequence ID" value="NZ_AP019782.1"/>
</dbReference>
<dbReference type="PANTHER" id="PTHR34182">
    <property type="entry name" value="PROTEIN-EXPORT MEMBRANE PROTEIN SECG"/>
    <property type="match status" value="1"/>
</dbReference>
<keyword evidence="14" id="KW-1185">Reference proteome</keyword>
<dbReference type="GO" id="GO:0009306">
    <property type="term" value="P:protein secretion"/>
    <property type="evidence" value="ECO:0007669"/>
    <property type="project" value="UniProtKB-UniRule"/>
</dbReference>
<dbReference type="KEGG" id="moz:MoryE10_08520"/>
<dbReference type="Proteomes" id="UP000824988">
    <property type="component" value="Chromosome"/>
</dbReference>
<reference evidence="13" key="1">
    <citation type="submission" date="2019-06" db="EMBL/GenBank/DDBJ databases">
        <title>Complete genome sequence of Methylogaea oryzae strain JCM16910.</title>
        <authorList>
            <person name="Asakawa S."/>
        </authorList>
    </citation>
    <scope>NUCLEOTIDE SEQUENCE</scope>
    <source>
        <strain evidence="13">E10</strain>
    </source>
</reference>
<dbReference type="GO" id="GO:0015450">
    <property type="term" value="F:protein-transporting ATPase activity"/>
    <property type="evidence" value="ECO:0007669"/>
    <property type="project" value="UniProtKB-UniRule"/>
</dbReference>
<keyword evidence="10 11" id="KW-0472">Membrane</keyword>
<dbReference type="PRINTS" id="PR01651">
    <property type="entry name" value="SECGEXPORT"/>
</dbReference>
<comment type="function">
    <text evidence="11">Involved in protein export. Participates in an early event of protein translocation.</text>
</comment>
<dbReference type="NCBIfam" id="TIGR00810">
    <property type="entry name" value="secG"/>
    <property type="match status" value="1"/>
</dbReference>
<dbReference type="Pfam" id="PF03840">
    <property type="entry name" value="SecG"/>
    <property type="match status" value="1"/>
</dbReference>
<evidence type="ECO:0000256" key="3">
    <source>
        <dbReference type="ARBA" id="ARBA00017876"/>
    </source>
</evidence>
<comment type="similarity">
    <text evidence="2 11">Belongs to the SecG family.</text>
</comment>
<protein>
    <recommendedName>
        <fullName evidence="3 11">Protein-export membrane protein SecG</fullName>
    </recommendedName>
</protein>